<organism evidence="1 2">
    <name type="scientific">Burkholderia plantarii</name>
    <dbReference type="NCBI Taxonomy" id="41899"/>
    <lineage>
        <taxon>Bacteria</taxon>
        <taxon>Pseudomonadati</taxon>
        <taxon>Pseudomonadota</taxon>
        <taxon>Betaproteobacteria</taxon>
        <taxon>Burkholderiales</taxon>
        <taxon>Burkholderiaceae</taxon>
        <taxon>Burkholderia</taxon>
    </lineage>
</organism>
<evidence type="ECO:0000313" key="1">
    <source>
        <dbReference type="EMBL" id="AJK44941.1"/>
    </source>
</evidence>
<keyword evidence="2" id="KW-1185">Reference proteome</keyword>
<accession>A0A0B6RY78</accession>
<proteinExistence type="predicted"/>
<reference evidence="2" key="1">
    <citation type="submission" date="2011-03" db="EMBL/GenBank/DDBJ databases">
        <authorList>
            <person name="Voget S."/>
            <person name="Streit W.R."/>
            <person name="Jaeger K.E."/>
            <person name="Daniel R."/>
        </authorList>
    </citation>
    <scope>NUCLEOTIDE SEQUENCE [LARGE SCALE GENOMIC DNA]</scope>
    <source>
        <strain evidence="2">PG1</strain>
    </source>
</reference>
<dbReference type="AlphaFoldDB" id="A0A0B6RY78"/>
<dbReference type="Proteomes" id="UP000031838">
    <property type="component" value="Chromosome 1"/>
</dbReference>
<sequence>MAMSDVHHNLTQHDRVELLCWLTIGNLGAFYLNESWPSAPFQVQAAHKWLDRHLREADWLCVAKLAAVALDIARKHASFVDAAWARDAVEEIIDSDDLDRQSRLVTLVLDDCRAALADRRIAD</sequence>
<dbReference type="HOGENOM" id="CLU_139009_0_0_4"/>
<gene>
    <name evidence="1" type="ORF">BGL_1c03990</name>
</gene>
<dbReference type="EMBL" id="CP002580">
    <property type="protein sequence ID" value="AJK44941.1"/>
    <property type="molecule type" value="Genomic_DNA"/>
</dbReference>
<reference evidence="1 2" key="2">
    <citation type="journal article" date="2016" name="Appl. Microbiol. Biotechnol.">
        <title>Mutations improving production and secretion of extracellular lipase by Burkholderia glumae PG1.</title>
        <authorList>
            <person name="Knapp A."/>
            <person name="Voget S."/>
            <person name="Gao R."/>
            <person name="Zaburannyi N."/>
            <person name="Krysciak D."/>
            <person name="Breuer M."/>
            <person name="Hauer B."/>
            <person name="Streit W.R."/>
            <person name="Muller R."/>
            <person name="Daniel R."/>
            <person name="Jaeger K.E."/>
        </authorList>
    </citation>
    <scope>NUCLEOTIDE SEQUENCE [LARGE SCALE GENOMIC DNA]</scope>
    <source>
        <strain evidence="1 2">PG1</strain>
    </source>
</reference>
<protein>
    <submittedName>
        <fullName evidence="1">Uncharacterized protein</fullName>
    </submittedName>
</protein>
<dbReference type="KEGG" id="bgp:BGL_1c03990"/>
<name>A0A0B6RY78_BURPL</name>
<evidence type="ECO:0000313" key="2">
    <source>
        <dbReference type="Proteomes" id="UP000031838"/>
    </source>
</evidence>